<reference evidence="1" key="1">
    <citation type="submission" date="2014-09" db="EMBL/GenBank/DDBJ databases">
        <authorList>
            <person name="Magalhaes I.L.F."/>
            <person name="Oliveira U."/>
            <person name="Santos F.R."/>
            <person name="Vidigal T.H.D.A."/>
            <person name="Brescovit A.D."/>
            <person name="Santos A.J."/>
        </authorList>
    </citation>
    <scope>NUCLEOTIDE SEQUENCE</scope>
    <source>
        <tissue evidence="1">Shoot tissue taken approximately 20 cm above the soil surface</tissue>
    </source>
</reference>
<dbReference type="AlphaFoldDB" id="A0A0A9CBB8"/>
<evidence type="ECO:0000313" key="1">
    <source>
        <dbReference type="EMBL" id="JAD70670.1"/>
    </source>
</evidence>
<sequence>MRSLTNFAYHRKQHENIYAMKSNKHSMNSTY</sequence>
<accession>A0A0A9CBB8</accession>
<organism evidence="1">
    <name type="scientific">Arundo donax</name>
    <name type="common">Giant reed</name>
    <name type="synonym">Donax arundinaceus</name>
    <dbReference type="NCBI Taxonomy" id="35708"/>
    <lineage>
        <taxon>Eukaryota</taxon>
        <taxon>Viridiplantae</taxon>
        <taxon>Streptophyta</taxon>
        <taxon>Embryophyta</taxon>
        <taxon>Tracheophyta</taxon>
        <taxon>Spermatophyta</taxon>
        <taxon>Magnoliopsida</taxon>
        <taxon>Liliopsida</taxon>
        <taxon>Poales</taxon>
        <taxon>Poaceae</taxon>
        <taxon>PACMAD clade</taxon>
        <taxon>Arundinoideae</taxon>
        <taxon>Arundineae</taxon>
        <taxon>Arundo</taxon>
    </lineage>
</organism>
<reference evidence="1" key="2">
    <citation type="journal article" date="2015" name="Data Brief">
        <title>Shoot transcriptome of the giant reed, Arundo donax.</title>
        <authorList>
            <person name="Barrero R.A."/>
            <person name="Guerrero F.D."/>
            <person name="Moolhuijzen P."/>
            <person name="Goolsby J.A."/>
            <person name="Tidwell J."/>
            <person name="Bellgard S.E."/>
            <person name="Bellgard M.I."/>
        </authorList>
    </citation>
    <scope>NUCLEOTIDE SEQUENCE</scope>
    <source>
        <tissue evidence="1">Shoot tissue taken approximately 20 cm above the soil surface</tissue>
    </source>
</reference>
<dbReference type="EMBL" id="GBRH01227225">
    <property type="protein sequence ID" value="JAD70670.1"/>
    <property type="molecule type" value="Transcribed_RNA"/>
</dbReference>
<name>A0A0A9CBB8_ARUDO</name>
<protein>
    <submittedName>
        <fullName evidence="1">Uncharacterized protein</fullName>
    </submittedName>
</protein>
<proteinExistence type="predicted"/>